<organism evidence="2 3">
    <name type="scientific">Gibberella moniliformis (strain M3125 / FGSC 7600)</name>
    <name type="common">Maize ear and stalk rot fungus</name>
    <name type="synonym">Fusarium verticillioides</name>
    <dbReference type="NCBI Taxonomy" id="334819"/>
    <lineage>
        <taxon>Eukaryota</taxon>
        <taxon>Fungi</taxon>
        <taxon>Dikarya</taxon>
        <taxon>Ascomycota</taxon>
        <taxon>Pezizomycotina</taxon>
        <taxon>Sordariomycetes</taxon>
        <taxon>Hypocreomycetidae</taxon>
        <taxon>Hypocreales</taxon>
        <taxon>Nectriaceae</taxon>
        <taxon>Fusarium</taxon>
        <taxon>Fusarium fujikuroi species complex</taxon>
    </lineage>
</organism>
<evidence type="ECO:0000313" key="3">
    <source>
        <dbReference type="Proteomes" id="UP000009096"/>
    </source>
</evidence>
<evidence type="ECO:0000256" key="1">
    <source>
        <dbReference type="SAM" id="MobiDB-lite"/>
    </source>
</evidence>
<proteinExistence type="predicted"/>
<dbReference type="RefSeq" id="XP_018753513.1">
    <property type="nucleotide sequence ID" value="XM_018905352.1"/>
</dbReference>
<protein>
    <submittedName>
        <fullName evidence="2">Uncharacterized protein</fullName>
    </submittedName>
</protein>
<dbReference type="KEGG" id="fvr:FVEG_16111"/>
<dbReference type="VEuPathDB" id="FungiDB:FVEG_16111"/>
<dbReference type="Proteomes" id="UP000009096">
    <property type="component" value="Chromosome 8"/>
</dbReference>
<feature type="compositionally biased region" description="Low complexity" evidence="1">
    <location>
        <begin position="84"/>
        <end position="93"/>
    </location>
</feature>
<dbReference type="AlphaFoldDB" id="W7MRV7"/>
<feature type="region of interest" description="Disordered" evidence="1">
    <location>
        <begin position="67"/>
        <end position="116"/>
    </location>
</feature>
<accession>W7MRV7</accession>
<gene>
    <name evidence="2" type="ORF">FVEG_16111</name>
</gene>
<keyword evidence="3" id="KW-1185">Reference proteome</keyword>
<evidence type="ECO:0000313" key="2">
    <source>
        <dbReference type="EMBL" id="EWG47322.1"/>
    </source>
</evidence>
<feature type="compositionally biased region" description="Polar residues" evidence="1">
    <location>
        <begin position="105"/>
        <end position="116"/>
    </location>
</feature>
<dbReference type="GeneID" id="30072987"/>
<sequence length="116" mass="12182">MEITQVLAGCQQFPSALLLAGPEAFDVLPLPAFLVGFSIAATLRYSPEAALQREIPYQASRSGVQEVLGTAEHPSGDHLGPAATTSSGSGPRTTGRHRWIALTGTPKSQRATLQQA</sequence>
<reference evidence="2 3" key="1">
    <citation type="journal article" date="2010" name="Nature">
        <title>Comparative genomics reveals mobile pathogenicity chromosomes in Fusarium.</title>
        <authorList>
            <person name="Ma L.J."/>
            <person name="van der Does H.C."/>
            <person name="Borkovich K.A."/>
            <person name="Coleman J.J."/>
            <person name="Daboussi M.J."/>
            <person name="Di Pietro A."/>
            <person name="Dufresne M."/>
            <person name="Freitag M."/>
            <person name="Grabherr M."/>
            <person name="Henrissat B."/>
            <person name="Houterman P.M."/>
            <person name="Kang S."/>
            <person name="Shim W.B."/>
            <person name="Woloshuk C."/>
            <person name="Xie X."/>
            <person name="Xu J.R."/>
            <person name="Antoniw J."/>
            <person name="Baker S.E."/>
            <person name="Bluhm B.H."/>
            <person name="Breakspear A."/>
            <person name="Brown D.W."/>
            <person name="Butchko R.A."/>
            <person name="Chapman S."/>
            <person name="Coulson R."/>
            <person name="Coutinho P.M."/>
            <person name="Danchin E.G."/>
            <person name="Diener A."/>
            <person name="Gale L.R."/>
            <person name="Gardiner D.M."/>
            <person name="Goff S."/>
            <person name="Hammond-Kosack K.E."/>
            <person name="Hilburn K."/>
            <person name="Hua-Van A."/>
            <person name="Jonkers W."/>
            <person name="Kazan K."/>
            <person name="Kodira C.D."/>
            <person name="Koehrsen M."/>
            <person name="Kumar L."/>
            <person name="Lee Y.H."/>
            <person name="Li L."/>
            <person name="Manners J.M."/>
            <person name="Miranda-Saavedra D."/>
            <person name="Mukherjee M."/>
            <person name="Park G."/>
            <person name="Park J."/>
            <person name="Park S.Y."/>
            <person name="Proctor R.H."/>
            <person name="Regev A."/>
            <person name="Ruiz-Roldan M.C."/>
            <person name="Sain D."/>
            <person name="Sakthikumar S."/>
            <person name="Sykes S."/>
            <person name="Schwartz D.C."/>
            <person name="Turgeon B.G."/>
            <person name="Wapinski I."/>
            <person name="Yoder O."/>
            <person name="Young S."/>
            <person name="Zeng Q."/>
            <person name="Zhou S."/>
            <person name="Galagan J."/>
            <person name="Cuomo C.A."/>
            <person name="Kistler H.C."/>
            <person name="Rep M."/>
        </authorList>
    </citation>
    <scope>NUCLEOTIDE SEQUENCE [LARGE SCALE GENOMIC DNA]</scope>
    <source>
        <strain evidence="3">M3125 / FGSC 7600</strain>
    </source>
</reference>
<dbReference type="EMBL" id="DS022250">
    <property type="protein sequence ID" value="EWG47322.1"/>
    <property type="molecule type" value="Genomic_DNA"/>
</dbReference>
<name>W7MRV7_GIBM7</name>
<dbReference type="EMBL" id="CM000585">
    <property type="protein sequence ID" value="EWG47322.1"/>
    <property type="molecule type" value="Genomic_DNA"/>
</dbReference>